<keyword evidence="3" id="KW-1185">Reference proteome</keyword>
<dbReference type="AlphaFoldDB" id="A0A814DVF7"/>
<name>A0A814DVF7_9BILA</name>
<dbReference type="Gene3D" id="3.30.200.20">
    <property type="entry name" value="Phosphorylase Kinase, domain 1"/>
    <property type="match status" value="1"/>
</dbReference>
<keyword evidence="1" id="KW-0547">Nucleotide-binding</keyword>
<proteinExistence type="predicted"/>
<organism evidence="2 3">
    <name type="scientific">Rotaria sordida</name>
    <dbReference type="NCBI Taxonomy" id="392033"/>
    <lineage>
        <taxon>Eukaryota</taxon>
        <taxon>Metazoa</taxon>
        <taxon>Spiralia</taxon>
        <taxon>Gnathifera</taxon>
        <taxon>Rotifera</taxon>
        <taxon>Eurotatoria</taxon>
        <taxon>Bdelloidea</taxon>
        <taxon>Philodinida</taxon>
        <taxon>Philodinidae</taxon>
        <taxon>Rotaria</taxon>
    </lineage>
</organism>
<reference evidence="2" key="1">
    <citation type="submission" date="2021-02" db="EMBL/GenBank/DDBJ databases">
        <authorList>
            <person name="Nowell W R."/>
        </authorList>
    </citation>
    <scope>NUCLEOTIDE SEQUENCE</scope>
</reference>
<evidence type="ECO:0000313" key="2">
    <source>
        <dbReference type="EMBL" id="CAF0962301.1"/>
    </source>
</evidence>
<accession>A0A814DVF7</accession>
<dbReference type="PROSITE" id="PS00107">
    <property type="entry name" value="PROTEIN_KINASE_ATP"/>
    <property type="match status" value="1"/>
</dbReference>
<dbReference type="EMBL" id="CAJNOL010000250">
    <property type="protein sequence ID" value="CAF0962301.1"/>
    <property type="molecule type" value="Genomic_DNA"/>
</dbReference>
<protein>
    <recommendedName>
        <fullName evidence="4">Protein kinase domain-containing protein</fullName>
    </recommendedName>
</protein>
<dbReference type="GO" id="GO:0005524">
    <property type="term" value="F:ATP binding"/>
    <property type="evidence" value="ECO:0007669"/>
    <property type="project" value="UniProtKB-UniRule"/>
</dbReference>
<dbReference type="InterPro" id="IPR017441">
    <property type="entry name" value="Protein_kinase_ATP_BS"/>
</dbReference>
<keyword evidence="1" id="KW-0067">ATP-binding</keyword>
<dbReference type="InterPro" id="IPR011009">
    <property type="entry name" value="Kinase-like_dom_sf"/>
</dbReference>
<evidence type="ECO:0000256" key="1">
    <source>
        <dbReference type="PROSITE-ProRule" id="PRU10141"/>
    </source>
</evidence>
<dbReference type="Proteomes" id="UP000663870">
    <property type="component" value="Unassembled WGS sequence"/>
</dbReference>
<feature type="binding site" evidence="1">
    <location>
        <position position="270"/>
    </location>
    <ligand>
        <name>ATP</name>
        <dbReference type="ChEBI" id="CHEBI:30616"/>
    </ligand>
</feature>
<evidence type="ECO:0008006" key="4">
    <source>
        <dbReference type="Google" id="ProtNLM"/>
    </source>
</evidence>
<comment type="caution">
    <text evidence="2">The sequence shown here is derived from an EMBL/GenBank/DDBJ whole genome shotgun (WGS) entry which is preliminary data.</text>
</comment>
<evidence type="ECO:0000313" key="3">
    <source>
        <dbReference type="Proteomes" id="UP000663870"/>
    </source>
</evidence>
<gene>
    <name evidence="2" type="ORF">JXQ802_LOCUS12249</name>
</gene>
<dbReference type="Gene3D" id="1.10.510.10">
    <property type="entry name" value="Transferase(Phosphotransferase) domain 1"/>
    <property type="match status" value="1"/>
</dbReference>
<dbReference type="SUPFAM" id="SSF56112">
    <property type="entry name" value="Protein kinase-like (PK-like)"/>
    <property type="match status" value="1"/>
</dbReference>
<sequence>MSSSISQTSIPSEIITTSSSSVSHTVPNRSYMCKFIHEILSLTDHEIERLIQSDNFHLLHDGIQKFYYENKNLKENEINHTFEDFLHKRDFNYIHDTCSYNNKIFVDLFSNLKPDMSWNCTTTGSQLNDYSSCPFFFKSIIELKTRKLKTKDYDQIASYLTSILRYSPGRKFIIGCLTNFEETMLIMVLYDDTINQIKYIKQATVTQLTGLQILTLFLSLSDTQLGYNEKFINILSNKKIVFLHYLGRGSSSFVFYCESQQEQLIKFVLKISRQNCTKEKFIIEEMNKIKRKNMNLIQCMDMNFDDDYADYLITFNLRGVKLDKLFMQRFLDDTQLLINTWQQVHLCHKIGYIHSDIRIGNMIMYENMVYIIDYSSAVQPKTPSYYQGCLSTASNGILKILGSNSEKISLYYTDDGISFLKCILLLKPYFQHYTSIIKKAIEDNMTCDILPTYEYAMKLFKDKNIIKTLVFLEENREILSVDDLNNIIIHTLKNEKTDDYHIDEYLQKLKL</sequence>